<keyword evidence="2" id="KW-1185">Reference proteome</keyword>
<dbReference type="RefSeq" id="WP_136424497.1">
    <property type="nucleotide sequence ID" value="NZ_SSSN01000007.1"/>
</dbReference>
<dbReference type="InterPro" id="IPR025101">
    <property type="entry name" value="DUF4012"/>
</dbReference>
<dbReference type="EMBL" id="SSSN01000007">
    <property type="protein sequence ID" value="THG33858.1"/>
    <property type="molecule type" value="Genomic_DNA"/>
</dbReference>
<name>A0A4S4FU43_9MICO</name>
<evidence type="ECO:0000313" key="2">
    <source>
        <dbReference type="Proteomes" id="UP000307380"/>
    </source>
</evidence>
<dbReference type="Proteomes" id="UP000307380">
    <property type="component" value="Unassembled WGS sequence"/>
</dbReference>
<evidence type="ECO:0000313" key="1">
    <source>
        <dbReference type="EMBL" id="THG33858.1"/>
    </source>
</evidence>
<dbReference type="Pfam" id="PF13196">
    <property type="entry name" value="DUF4012"/>
    <property type="match status" value="1"/>
</dbReference>
<proteinExistence type="predicted"/>
<accession>A0A4S4FU43</accession>
<protein>
    <submittedName>
        <fullName evidence="1">DUF4012 domain-containing protein</fullName>
    </submittedName>
</protein>
<sequence>MLGVAAWVGVRGWLASRELQAAVPQASVAQKAIAAGDVATASAAAHGLAKHAASAASLTGDPVWRATEVLPWVGGNLRAVRVLSSSLDEAAGSAIVPLVDLGSSLGVSSFRPQNGAIDLKPLIAARPTADRAQAAMTRASHAVNAIDPTGLAGPIADARTKLASALGTASGITDGLDTTLKVLPTMLGSDGPRNYLVLFQNNAELRAAGGIPGEVALLHAENGAISLGTQASTGDFPHHLDAPVMALPDETRALYGDRPAEYVQDVTMTPDFPLTAQLATAMWTQRFGGTIDGVVAVDPVALSYLLTATGPVAVPGAQPLTAENAVQTLLVTSYTWGDDQAAQDAYFNSAARSAFTAILGGGAKPDALLKGLVRSSQENRISLWSANAAEQKILGKTTLSGLSAVQKTAGPQAYGVYLNDSTGGKMGAYLTTAVDVGAKTTRDDGRSDVSIRVTMTNTAPADAATALPFLVTAGGHYGVPAGDIATNVVVYGPAGAFEGGVEKDGKLVSYQSGTDGGHRVQTLQVSLQPGQSASYTFRFVSAKPKQDAPVVVHTPVMNSIEVGRL</sequence>
<organism evidence="1 2">
    <name type="scientific">Orlajensenia flava</name>
    <dbReference type="NCBI Taxonomy" id="2565934"/>
    <lineage>
        <taxon>Bacteria</taxon>
        <taxon>Bacillati</taxon>
        <taxon>Actinomycetota</taxon>
        <taxon>Actinomycetes</taxon>
        <taxon>Micrococcales</taxon>
        <taxon>Microbacteriaceae</taxon>
        <taxon>Orlajensenia</taxon>
    </lineage>
</organism>
<reference evidence="1 2" key="1">
    <citation type="submission" date="2019-04" db="EMBL/GenBank/DDBJ databases">
        <authorList>
            <person name="Jiang L."/>
        </authorList>
    </citation>
    <scope>NUCLEOTIDE SEQUENCE [LARGE SCALE GENOMIC DNA]</scope>
    <source>
        <strain evidence="1 2">YIM 131861</strain>
    </source>
</reference>
<gene>
    <name evidence="1" type="ORF">E6C70_10440</name>
</gene>
<dbReference type="OrthoDB" id="3203519at2"/>
<dbReference type="AlphaFoldDB" id="A0A4S4FU43"/>
<comment type="caution">
    <text evidence="1">The sequence shown here is derived from an EMBL/GenBank/DDBJ whole genome shotgun (WGS) entry which is preliminary data.</text>
</comment>